<feature type="region of interest" description="Disordered" evidence="1">
    <location>
        <begin position="23"/>
        <end position="91"/>
    </location>
</feature>
<dbReference type="EMBL" id="JALJOV010000105">
    <property type="protein sequence ID" value="KAK9867170.1"/>
    <property type="molecule type" value="Genomic_DNA"/>
</dbReference>
<accession>A0AAW1TEJ8</accession>
<protein>
    <recommendedName>
        <fullName evidence="4">RRM domain-containing protein</fullName>
    </recommendedName>
</protein>
<organism evidence="2 3">
    <name type="scientific">Apatococcus fuscideae</name>
    <dbReference type="NCBI Taxonomy" id="2026836"/>
    <lineage>
        <taxon>Eukaryota</taxon>
        <taxon>Viridiplantae</taxon>
        <taxon>Chlorophyta</taxon>
        <taxon>core chlorophytes</taxon>
        <taxon>Trebouxiophyceae</taxon>
        <taxon>Chlorellales</taxon>
        <taxon>Chlorellaceae</taxon>
        <taxon>Apatococcus</taxon>
    </lineage>
</organism>
<evidence type="ECO:0008006" key="4">
    <source>
        <dbReference type="Google" id="ProtNLM"/>
    </source>
</evidence>
<sequence>MHQSVPTIHGHTPYVIPWSRRQRAQLRHGSADIPALADAPPDPQPPQPAALGRTATPPLSPRALAPASASTPVQAPAVKLGDDGSRVPSSAKKVVDPRAIGIFEYPVSMSSAAIAAHAMHFATSCGKVASVHAKASQFGQKGLYVIVNFETAAAATAALRRGILPSGECSCLKVLPWHGALKQGSISSSRPRSAIAQYRNTYLMMHGYAADIQPDKRRAHAASVLEGIPGICFIAPTVGFGKDAGLPAVLKHEQPPVSMDVDDHGLTSSSNSTHIHRIQLSNFPEGFPLGHVQLYAAAAAAAVGKATNIWVARAKAAPHRLVAGLEFDQQVVLHSNHPDGTPVHVLDRKPTALPWKGAIKPEAALTTSEGVCVLFIQGFSNASALTQVQQCAETCCQGIAGINFVYATQLLGVQGQRVGVVSLKVTAALAFASRHPERYISGTLGKLAGYALYWSEVTVSQAGCWLGAPCQWVDSRGADH</sequence>
<name>A0AAW1TEJ8_9CHLO</name>
<feature type="compositionally biased region" description="Low complexity" evidence="1">
    <location>
        <begin position="49"/>
        <end position="72"/>
    </location>
</feature>
<reference evidence="2 3" key="1">
    <citation type="journal article" date="2024" name="Nat. Commun.">
        <title>Phylogenomics reveals the evolutionary origins of lichenization in chlorophyte algae.</title>
        <authorList>
            <person name="Puginier C."/>
            <person name="Libourel C."/>
            <person name="Otte J."/>
            <person name="Skaloud P."/>
            <person name="Haon M."/>
            <person name="Grisel S."/>
            <person name="Petersen M."/>
            <person name="Berrin J.G."/>
            <person name="Delaux P.M."/>
            <person name="Dal Grande F."/>
            <person name="Keller J."/>
        </authorList>
    </citation>
    <scope>NUCLEOTIDE SEQUENCE [LARGE SCALE GENOMIC DNA]</scope>
    <source>
        <strain evidence="2 3">SAG 2523</strain>
    </source>
</reference>
<evidence type="ECO:0000256" key="1">
    <source>
        <dbReference type="SAM" id="MobiDB-lite"/>
    </source>
</evidence>
<evidence type="ECO:0000313" key="3">
    <source>
        <dbReference type="Proteomes" id="UP001485043"/>
    </source>
</evidence>
<gene>
    <name evidence="2" type="ORF">WJX84_012395</name>
</gene>
<dbReference type="Proteomes" id="UP001485043">
    <property type="component" value="Unassembled WGS sequence"/>
</dbReference>
<dbReference type="AlphaFoldDB" id="A0AAW1TEJ8"/>
<evidence type="ECO:0000313" key="2">
    <source>
        <dbReference type="EMBL" id="KAK9867170.1"/>
    </source>
</evidence>
<proteinExistence type="predicted"/>
<keyword evidence="3" id="KW-1185">Reference proteome</keyword>
<comment type="caution">
    <text evidence="2">The sequence shown here is derived from an EMBL/GenBank/DDBJ whole genome shotgun (WGS) entry which is preliminary data.</text>
</comment>